<protein>
    <submittedName>
        <fullName evidence="2">Nucleotidyltransferase</fullName>
    </submittedName>
</protein>
<name>A0A0J9CZ83_SPHYA</name>
<proteinExistence type="predicted"/>
<accession>A0A0J9CZ83</accession>
<reference evidence="2 3" key="1">
    <citation type="submission" date="2017-04" db="EMBL/GenBank/DDBJ databases">
        <title>Characterization, genome and methylation analysis of a phthalic acid esters degrading strain Sphingobium yanoikuyae SHJ.</title>
        <authorList>
            <person name="Feng L."/>
        </authorList>
    </citation>
    <scope>NUCLEOTIDE SEQUENCE [LARGE SCALE GENOMIC DNA]</scope>
    <source>
        <strain evidence="2 3">SHJ</strain>
    </source>
</reference>
<dbReference type="SUPFAM" id="SSF81301">
    <property type="entry name" value="Nucleotidyltransferase"/>
    <property type="match status" value="1"/>
</dbReference>
<dbReference type="InterPro" id="IPR043519">
    <property type="entry name" value="NT_sf"/>
</dbReference>
<sequence>MSSAYLNAILAREAVDTSAFSPVRQVQTIIAPVLQQWANRFLLSISPSGSFAKGTANRSGTDIDLFISLHEDTPETLKDIYGSLFNAIAGAGYVPKRQNASINATIGGFDVDLVPGKRQSAWTTDHSLYRRTADTWTKTNVTTHINTVVMAGHQRESRLLKLWRNQKRLEFPSFYLELTVIAALSGRTSPDLAENVVTVLEYLRDKFTAARVIDPANGNNVISDDLTGTEKQAVRRLAEAALGGNWSGFVQ</sequence>
<dbReference type="Gene3D" id="3.30.460.10">
    <property type="entry name" value="Beta Polymerase, domain 2"/>
    <property type="match status" value="1"/>
</dbReference>
<evidence type="ECO:0000313" key="3">
    <source>
        <dbReference type="Proteomes" id="UP000037029"/>
    </source>
</evidence>
<dbReference type="Proteomes" id="UP000037029">
    <property type="component" value="Chromosome"/>
</dbReference>
<dbReference type="AlphaFoldDB" id="A0A0J9CZ83"/>
<dbReference type="RefSeq" id="WP_026109030.1">
    <property type="nucleotide sequence ID" value="NZ_CP020925.1"/>
</dbReference>
<organism evidence="2 3">
    <name type="scientific">Sphingobium yanoikuyae</name>
    <name type="common">Sphingomonas yanoikuyae</name>
    <dbReference type="NCBI Taxonomy" id="13690"/>
    <lineage>
        <taxon>Bacteria</taxon>
        <taxon>Pseudomonadati</taxon>
        <taxon>Pseudomonadota</taxon>
        <taxon>Alphaproteobacteria</taxon>
        <taxon>Sphingomonadales</taxon>
        <taxon>Sphingomonadaceae</taxon>
        <taxon>Sphingobium</taxon>
    </lineage>
</organism>
<gene>
    <name evidence="2" type="ORF">BV87_12190</name>
</gene>
<keyword evidence="2" id="KW-0808">Transferase</keyword>
<dbReference type="InterPro" id="IPR002934">
    <property type="entry name" value="Polymerase_NTP_transf_dom"/>
</dbReference>
<evidence type="ECO:0000259" key="1">
    <source>
        <dbReference type="Pfam" id="PF01909"/>
    </source>
</evidence>
<dbReference type="Pfam" id="PF01909">
    <property type="entry name" value="NTP_transf_2"/>
    <property type="match status" value="1"/>
</dbReference>
<evidence type="ECO:0000313" key="2">
    <source>
        <dbReference type="EMBL" id="ATP19093.1"/>
    </source>
</evidence>
<dbReference type="EMBL" id="CP020925">
    <property type="protein sequence ID" value="ATP19093.1"/>
    <property type="molecule type" value="Genomic_DNA"/>
</dbReference>
<dbReference type="GO" id="GO:0016779">
    <property type="term" value="F:nucleotidyltransferase activity"/>
    <property type="evidence" value="ECO:0007669"/>
    <property type="project" value="InterPro"/>
</dbReference>
<dbReference type="GeneID" id="69696327"/>
<feature type="domain" description="Polymerase nucleotidyl transferase" evidence="1">
    <location>
        <begin position="44"/>
        <end position="79"/>
    </location>
</feature>